<dbReference type="Proteomes" id="UP000241803">
    <property type="component" value="Unassembled WGS sequence"/>
</dbReference>
<gene>
    <name evidence="2" type="ORF">C9J47_01310</name>
</gene>
<dbReference type="EMBL" id="PYOC01000001">
    <property type="protein sequence ID" value="PSV49235.1"/>
    <property type="molecule type" value="Genomic_DNA"/>
</dbReference>
<organism evidence="2 3">
    <name type="scientific">Photobacterium indicum</name>
    <dbReference type="NCBI Taxonomy" id="81447"/>
    <lineage>
        <taxon>Bacteria</taxon>
        <taxon>Pseudomonadati</taxon>
        <taxon>Pseudomonadota</taxon>
        <taxon>Gammaproteobacteria</taxon>
        <taxon>Vibrionales</taxon>
        <taxon>Vibrionaceae</taxon>
        <taxon>Photobacterium</taxon>
    </lineage>
</organism>
<comment type="caution">
    <text evidence="2">The sequence shown here is derived from an EMBL/GenBank/DDBJ whole genome shotgun (WGS) entry which is preliminary data.</text>
</comment>
<evidence type="ECO:0000313" key="2">
    <source>
        <dbReference type="EMBL" id="PSV49235.1"/>
    </source>
</evidence>
<reference evidence="2 3" key="1">
    <citation type="submission" date="2018-03" db="EMBL/GenBank/DDBJ databases">
        <title>Whole genome sequencing of Histamine producing bacteria.</title>
        <authorList>
            <person name="Butler K."/>
        </authorList>
    </citation>
    <scope>NUCLEOTIDE SEQUENCE [LARGE SCALE GENOMIC DNA]</scope>
    <source>
        <strain evidence="2 3">ATCC 19614</strain>
    </source>
</reference>
<sequence>MAEEAGIEPARAYSAHIGFEDREGHQTSSHSETACILCEGSEYFIDLHHSSYKSTQINDRQ</sequence>
<evidence type="ECO:0000313" key="3">
    <source>
        <dbReference type="Proteomes" id="UP000241803"/>
    </source>
</evidence>
<keyword evidence="3" id="KW-1185">Reference proteome</keyword>
<accession>A0A2T3LCX4</accession>
<evidence type="ECO:0000256" key="1">
    <source>
        <dbReference type="SAM" id="MobiDB-lite"/>
    </source>
</evidence>
<name>A0A2T3LCX4_9GAMM</name>
<dbReference type="AlphaFoldDB" id="A0A2T3LCX4"/>
<proteinExistence type="predicted"/>
<protein>
    <submittedName>
        <fullName evidence="2">Uncharacterized protein</fullName>
    </submittedName>
</protein>
<feature type="region of interest" description="Disordered" evidence="1">
    <location>
        <begin position="1"/>
        <end position="31"/>
    </location>
</feature>